<dbReference type="CDD" id="cd08065">
    <property type="entry name" value="MPN_eIF3h"/>
    <property type="match status" value="1"/>
</dbReference>
<accession>A0A1U7LTJ3</accession>
<dbReference type="InterPro" id="IPR000555">
    <property type="entry name" value="JAMM/MPN+_dom"/>
</dbReference>
<dbReference type="Gene3D" id="3.40.140.10">
    <property type="entry name" value="Cytidine Deaminase, domain 2"/>
    <property type="match status" value="1"/>
</dbReference>
<keyword evidence="2 4" id="KW-0396">Initiation factor</keyword>
<dbReference type="PROSITE" id="PS50249">
    <property type="entry name" value="MPN"/>
    <property type="match status" value="1"/>
</dbReference>
<dbReference type="GO" id="GO:0001732">
    <property type="term" value="P:formation of cytoplasmic translation initiation complex"/>
    <property type="evidence" value="ECO:0007669"/>
    <property type="project" value="UniProtKB-UniRule"/>
</dbReference>
<keyword evidence="3 4" id="KW-0648">Protein biosynthesis</keyword>
<dbReference type="GO" id="GO:0008237">
    <property type="term" value="F:metallopeptidase activity"/>
    <property type="evidence" value="ECO:0007669"/>
    <property type="project" value="InterPro"/>
</dbReference>
<evidence type="ECO:0000256" key="2">
    <source>
        <dbReference type="ARBA" id="ARBA00022540"/>
    </source>
</evidence>
<name>A0A1U7LTJ3_NEOID</name>
<dbReference type="GO" id="GO:0003743">
    <property type="term" value="F:translation initiation factor activity"/>
    <property type="evidence" value="ECO:0007669"/>
    <property type="project" value="UniProtKB-UniRule"/>
</dbReference>
<dbReference type="HAMAP" id="MF_03007">
    <property type="entry name" value="eIF3h"/>
    <property type="match status" value="1"/>
</dbReference>
<evidence type="ECO:0000256" key="3">
    <source>
        <dbReference type="ARBA" id="ARBA00022917"/>
    </source>
</evidence>
<organism evidence="6 7">
    <name type="scientific">Neolecta irregularis (strain DAH-3)</name>
    <dbReference type="NCBI Taxonomy" id="1198029"/>
    <lineage>
        <taxon>Eukaryota</taxon>
        <taxon>Fungi</taxon>
        <taxon>Dikarya</taxon>
        <taxon>Ascomycota</taxon>
        <taxon>Taphrinomycotina</taxon>
        <taxon>Neolectales</taxon>
        <taxon>Neolectaceae</taxon>
        <taxon>Neolecta</taxon>
    </lineage>
</organism>
<evidence type="ECO:0000256" key="4">
    <source>
        <dbReference type="HAMAP-Rule" id="MF_03007"/>
    </source>
</evidence>
<dbReference type="InterPro" id="IPR045810">
    <property type="entry name" value="eIF3h_C"/>
</dbReference>
<comment type="function">
    <text evidence="4">Component of the eukaryotic translation initiation factor 3 (eIF-3) complex, which is involved in protein synthesis of a specialized repertoire of mRNAs and, together with other initiation factors, stimulates binding of mRNA and methionyl-tRNAi to the 40S ribosome. The eIF-3 complex specifically targets and initiates translation of a subset of mRNAs involved in cell proliferation.</text>
</comment>
<evidence type="ECO:0000313" key="6">
    <source>
        <dbReference type="EMBL" id="OLL25903.1"/>
    </source>
</evidence>
<reference evidence="6 7" key="1">
    <citation type="submission" date="2016-04" db="EMBL/GenBank/DDBJ databases">
        <title>Evolutionary innovation and constraint leading to complex multicellularity in the Ascomycota.</title>
        <authorList>
            <person name="Cisse O."/>
            <person name="Nguyen A."/>
            <person name="Hewitt D.A."/>
            <person name="Jedd G."/>
            <person name="Stajich J.E."/>
        </authorList>
    </citation>
    <scope>NUCLEOTIDE SEQUENCE [LARGE SCALE GENOMIC DNA]</scope>
    <source>
        <strain evidence="6 7">DAH-3</strain>
    </source>
</reference>
<dbReference type="Proteomes" id="UP000186594">
    <property type="component" value="Unassembled WGS sequence"/>
</dbReference>
<dbReference type="InterPro" id="IPR027524">
    <property type="entry name" value="eIF3h"/>
</dbReference>
<gene>
    <name evidence="6" type="ORF">NEOLI_002021</name>
</gene>
<dbReference type="SMART" id="SM00232">
    <property type="entry name" value="JAB_MPN"/>
    <property type="match status" value="1"/>
</dbReference>
<evidence type="ECO:0000259" key="5">
    <source>
        <dbReference type="PROSITE" id="PS50249"/>
    </source>
</evidence>
<comment type="subcellular location">
    <subcellularLocation>
        <location evidence="4">Cytoplasm</location>
    </subcellularLocation>
</comment>
<dbReference type="InterPro" id="IPR037518">
    <property type="entry name" value="MPN"/>
</dbReference>
<keyword evidence="7" id="KW-1185">Reference proteome</keyword>
<dbReference type="STRING" id="1198029.A0A1U7LTJ3"/>
<dbReference type="OMA" id="WYQSTYF"/>
<dbReference type="EMBL" id="LXFE01000287">
    <property type="protein sequence ID" value="OLL25903.1"/>
    <property type="molecule type" value="Genomic_DNA"/>
</dbReference>
<dbReference type="GO" id="GO:0033290">
    <property type="term" value="C:eukaryotic 48S preinitiation complex"/>
    <property type="evidence" value="ECO:0007669"/>
    <property type="project" value="UniProtKB-UniRule"/>
</dbReference>
<dbReference type="GO" id="GO:0005852">
    <property type="term" value="C:eukaryotic translation initiation factor 3 complex"/>
    <property type="evidence" value="ECO:0007669"/>
    <property type="project" value="UniProtKB-UniRule"/>
</dbReference>
<evidence type="ECO:0000256" key="1">
    <source>
        <dbReference type="ARBA" id="ARBA00022490"/>
    </source>
</evidence>
<dbReference type="Pfam" id="PF01398">
    <property type="entry name" value="JAB"/>
    <property type="match status" value="1"/>
</dbReference>
<protein>
    <recommendedName>
        <fullName evidence="4">Eukaryotic translation initiation factor 3 subunit H</fullName>
        <shortName evidence="4">eIF3h</shortName>
    </recommendedName>
</protein>
<keyword evidence="1 4" id="KW-0963">Cytoplasm</keyword>
<dbReference type="GO" id="GO:0016282">
    <property type="term" value="C:eukaryotic 43S preinitiation complex"/>
    <property type="evidence" value="ECO:0007669"/>
    <property type="project" value="UniProtKB-UniRule"/>
</dbReference>
<sequence length="338" mass="37986">MTPNNLALPAPIKMTAALDVEGSGPFRSVQVDALVVMKIIQHGSHTFPAIATGQLLGLDSDGILQVTYSFPHVAEDPSVSSKLSEDMMKCLEEVNIDNNIVGWYQSAYLGSYLNTGLVETQFQYQQKVSDRTVVLVYDVSKSAQGALALKAFRLSQNFLAAQKEGKFTSESLRNHNLTYHDILQELPVEIHNSQLVKTLLLSLSPPDPFTPNFDALDINIDPYLEKNIEILNDTIDDYNYDQGNQQWYQRQLAREQTKIQQWQAKRKSENVARQLAGQPPLPEDEWQTLFRPPNEPSKLENILLSAQIDQYCKQIETHGAVSLTKLYCSQGLQETNSS</sequence>
<feature type="domain" description="MPN" evidence="5">
    <location>
        <begin position="29"/>
        <end position="158"/>
    </location>
</feature>
<proteinExistence type="inferred from homology"/>
<comment type="similarity">
    <text evidence="4">Belongs to the eIF-3 subunit H family.</text>
</comment>
<dbReference type="Pfam" id="PF19445">
    <property type="entry name" value="eIF3h_C"/>
    <property type="match status" value="1"/>
</dbReference>
<dbReference type="PANTHER" id="PTHR10410">
    <property type="entry name" value="EUKARYOTIC TRANSLATION INITIATION FACTOR 3 -RELATED"/>
    <property type="match status" value="1"/>
</dbReference>
<comment type="subunit">
    <text evidence="4">Component of the eukaryotic translation initiation factor 3 (eIF-3) complex.</text>
</comment>
<evidence type="ECO:0000313" key="7">
    <source>
        <dbReference type="Proteomes" id="UP000186594"/>
    </source>
</evidence>
<dbReference type="OrthoDB" id="10265695at2759"/>
<dbReference type="InterPro" id="IPR050242">
    <property type="entry name" value="JAMM_MPN+_peptidase_M67A"/>
</dbReference>
<comment type="caution">
    <text evidence="6">The sequence shown here is derived from an EMBL/GenBank/DDBJ whole genome shotgun (WGS) entry which is preliminary data.</text>
</comment>
<dbReference type="AlphaFoldDB" id="A0A1U7LTJ3"/>